<gene>
    <name evidence="2" type="ORF">QBC36DRAFT_356725</name>
</gene>
<proteinExistence type="predicted"/>
<dbReference type="Proteomes" id="UP001302321">
    <property type="component" value="Unassembled WGS sequence"/>
</dbReference>
<feature type="signal peptide" evidence="1">
    <location>
        <begin position="1"/>
        <end position="21"/>
    </location>
</feature>
<dbReference type="AlphaFoldDB" id="A0AAN7A6Y5"/>
<feature type="chain" id="PRO_5042874393" description="Secreted protein" evidence="1">
    <location>
        <begin position="22"/>
        <end position="269"/>
    </location>
</feature>
<sequence length="269" mass="30412">MIFSNIISILAVAIVATPVFASTIPAVEKRQRAPGASITYYKETNFQGDKQFFDRNRKNMQCYNLPSDWQNSISSYTNHNDIDWCCRWWRDLDCPSDKPQMRTQTANNLAVGNGEWNDAIKSYRCEVNAEDFCFGLAAVEERDVAPAKPELVPRAHNNDGYGSVTFCKDPQFEGDCSSFGNKNLGSKVLPLGYCVNFPEEWRNTIDSFRNEDDTTCCSWFSELDCGGNRFQATVATNITHTAFHDHIQSITCWDIADTESCIRDDSPAK</sequence>
<name>A0AAN7A6Y5_9PEZI</name>
<evidence type="ECO:0008006" key="4">
    <source>
        <dbReference type="Google" id="ProtNLM"/>
    </source>
</evidence>
<comment type="caution">
    <text evidence="2">The sequence shown here is derived from an EMBL/GenBank/DDBJ whole genome shotgun (WGS) entry which is preliminary data.</text>
</comment>
<organism evidence="2 3">
    <name type="scientific">Triangularia setosa</name>
    <dbReference type="NCBI Taxonomy" id="2587417"/>
    <lineage>
        <taxon>Eukaryota</taxon>
        <taxon>Fungi</taxon>
        <taxon>Dikarya</taxon>
        <taxon>Ascomycota</taxon>
        <taxon>Pezizomycotina</taxon>
        <taxon>Sordariomycetes</taxon>
        <taxon>Sordariomycetidae</taxon>
        <taxon>Sordariales</taxon>
        <taxon>Podosporaceae</taxon>
        <taxon>Triangularia</taxon>
    </lineage>
</organism>
<evidence type="ECO:0000313" key="2">
    <source>
        <dbReference type="EMBL" id="KAK4174652.1"/>
    </source>
</evidence>
<dbReference type="Gene3D" id="2.60.20.10">
    <property type="entry name" value="Crystallins"/>
    <property type="match status" value="2"/>
</dbReference>
<reference evidence="2" key="1">
    <citation type="journal article" date="2023" name="Mol. Phylogenet. Evol.">
        <title>Genome-scale phylogeny and comparative genomics of the fungal order Sordariales.</title>
        <authorList>
            <person name="Hensen N."/>
            <person name="Bonometti L."/>
            <person name="Westerberg I."/>
            <person name="Brannstrom I.O."/>
            <person name="Guillou S."/>
            <person name="Cros-Aarteil S."/>
            <person name="Calhoun S."/>
            <person name="Haridas S."/>
            <person name="Kuo A."/>
            <person name="Mondo S."/>
            <person name="Pangilinan J."/>
            <person name="Riley R."/>
            <person name="LaButti K."/>
            <person name="Andreopoulos B."/>
            <person name="Lipzen A."/>
            <person name="Chen C."/>
            <person name="Yan M."/>
            <person name="Daum C."/>
            <person name="Ng V."/>
            <person name="Clum A."/>
            <person name="Steindorff A."/>
            <person name="Ohm R.A."/>
            <person name="Martin F."/>
            <person name="Silar P."/>
            <person name="Natvig D.O."/>
            <person name="Lalanne C."/>
            <person name="Gautier V."/>
            <person name="Ament-Velasquez S.L."/>
            <person name="Kruys A."/>
            <person name="Hutchinson M.I."/>
            <person name="Powell A.J."/>
            <person name="Barry K."/>
            <person name="Miller A.N."/>
            <person name="Grigoriev I.V."/>
            <person name="Debuchy R."/>
            <person name="Gladieux P."/>
            <person name="Hiltunen Thoren M."/>
            <person name="Johannesson H."/>
        </authorList>
    </citation>
    <scope>NUCLEOTIDE SEQUENCE</scope>
    <source>
        <strain evidence="2">CBS 892.96</strain>
    </source>
</reference>
<reference evidence="2" key="2">
    <citation type="submission" date="2023-05" db="EMBL/GenBank/DDBJ databases">
        <authorList>
            <consortium name="Lawrence Berkeley National Laboratory"/>
            <person name="Steindorff A."/>
            <person name="Hensen N."/>
            <person name="Bonometti L."/>
            <person name="Westerberg I."/>
            <person name="Brannstrom I.O."/>
            <person name="Guillou S."/>
            <person name="Cros-Aarteil S."/>
            <person name="Calhoun S."/>
            <person name="Haridas S."/>
            <person name="Kuo A."/>
            <person name="Mondo S."/>
            <person name="Pangilinan J."/>
            <person name="Riley R."/>
            <person name="Labutti K."/>
            <person name="Andreopoulos B."/>
            <person name="Lipzen A."/>
            <person name="Chen C."/>
            <person name="Yanf M."/>
            <person name="Daum C."/>
            <person name="Ng V."/>
            <person name="Clum A."/>
            <person name="Ohm R."/>
            <person name="Martin F."/>
            <person name="Silar P."/>
            <person name="Natvig D."/>
            <person name="Lalanne C."/>
            <person name="Gautier V."/>
            <person name="Ament-Velasquez S.L."/>
            <person name="Kruys A."/>
            <person name="Hutchinson M.I."/>
            <person name="Powell A.J."/>
            <person name="Barry K."/>
            <person name="Miller A.N."/>
            <person name="Grigoriev I.V."/>
            <person name="Debuchy R."/>
            <person name="Gladieux P."/>
            <person name="Thoren M.H."/>
            <person name="Johannesson H."/>
        </authorList>
    </citation>
    <scope>NUCLEOTIDE SEQUENCE</scope>
    <source>
        <strain evidence="2">CBS 892.96</strain>
    </source>
</reference>
<keyword evidence="3" id="KW-1185">Reference proteome</keyword>
<dbReference type="EMBL" id="MU866271">
    <property type="protein sequence ID" value="KAK4174652.1"/>
    <property type="molecule type" value="Genomic_DNA"/>
</dbReference>
<protein>
    <recommendedName>
        <fullName evidence="4">Secreted protein</fullName>
    </recommendedName>
</protein>
<evidence type="ECO:0000313" key="3">
    <source>
        <dbReference type="Proteomes" id="UP001302321"/>
    </source>
</evidence>
<keyword evidence="1" id="KW-0732">Signal</keyword>
<evidence type="ECO:0000256" key="1">
    <source>
        <dbReference type="SAM" id="SignalP"/>
    </source>
</evidence>
<accession>A0AAN7A6Y5</accession>